<feature type="binding site" evidence="6">
    <location>
        <position position="225"/>
    </location>
    <ligand>
        <name>S-adenosyl-L-methionine</name>
        <dbReference type="ChEBI" id="CHEBI:59789"/>
    </ligand>
</feature>
<name>A0A371X8H9_9HYPH</name>
<gene>
    <name evidence="6" type="primary">prmA</name>
    <name evidence="7" type="ORF">DYI37_05715</name>
</gene>
<dbReference type="SUPFAM" id="SSF53335">
    <property type="entry name" value="S-adenosyl-L-methionine-dependent methyltransferases"/>
    <property type="match status" value="1"/>
</dbReference>
<evidence type="ECO:0000256" key="4">
    <source>
        <dbReference type="ARBA" id="ARBA00022679"/>
    </source>
</evidence>
<dbReference type="AlphaFoldDB" id="A0A371X8H9"/>
<dbReference type="InterPro" id="IPR004498">
    <property type="entry name" value="Ribosomal_PrmA_MeTrfase"/>
</dbReference>
<dbReference type="GO" id="GO:0005840">
    <property type="term" value="C:ribosome"/>
    <property type="evidence" value="ECO:0007669"/>
    <property type="project" value="UniProtKB-KW"/>
</dbReference>
<keyword evidence="3 6" id="KW-0489">Methyltransferase</keyword>
<dbReference type="PANTHER" id="PTHR43648">
    <property type="entry name" value="ELECTRON TRANSFER FLAVOPROTEIN BETA SUBUNIT LYSINE METHYLTRANSFERASE"/>
    <property type="match status" value="1"/>
</dbReference>
<dbReference type="GO" id="GO:0005737">
    <property type="term" value="C:cytoplasm"/>
    <property type="evidence" value="ECO:0007669"/>
    <property type="project" value="UniProtKB-SubCell"/>
</dbReference>
<evidence type="ECO:0000256" key="3">
    <source>
        <dbReference type="ARBA" id="ARBA00022603"/>
    </source>
</evidence>
<comment type="similarity">
    <text evidence="1 6">Belongs to the methyltransferase superfamily. PrmA family.</text>
</comment>
<keyword evidence="4 6" id="KW-0808">Transferase</keyword>
<dbReference type="InterPro" id="IPR029063">
    <property type="entry name" value="SAM-dependent_MTases_sf"/>
</dbReference>
<keyword evidence="2 6" id="KW-0963">Cytoplasm</keyword>
<dbReference type="InterPro" id="IPR050078">
    <property type="entry name" value="Ribosomal_L11_MeTrfase_PrmA"/>
</dbReference>
<evidence type="ECO:0000256" key="6">
    <source>
        <dbReference type="HAMAP-Rule" id="MF_00735"/>
    </source>
</evidence>
<evidence type="ECO:0000313" key="8">
    <source>
        <dbReference type="Proteomes" id="UP000264310"/>
    </source>
</evidence>
<dbReference type="Proteomes" id="UP000264310">
    <property type="component" value="Unassembled WGS sequence"/>
</dbReference>
<dbReference type="GO" id="GO:0032259">
    <property type="term" value="P:methylation"/>
    <property type="evidence" value="ECO:0007669"/>
    <property type="project" value="UniProtKB-KW"/>
</dbReference>
<comment type="subcellular location">
    <subcellularLocation>
        <location evidence="6">Cytoplasm</location>
    </subcellularLocation>
</comment>
<proteinExistence type="inferred from homology"/>
<protein>
    <recommendedName>
        <fullName evidence="6">Ribosomal protein L11 methyltransferase</fullName>
        <shortName evidence="6">L11 Mtase</shortName>
        <ecNumber evidence="6">2.1.1.-</ecNumber>
    </recommendedName>
</protein>
<dbReference type="Pfam" id="PF06325">
    <property type="entry name" value="PrmA"/>
    <property type="match status" value="1"/>
</dbReference>
<keyword evidence="7" id="KW-0687">Ribonucleoprotein</keyword>
<keyword evidence="8" id="KW-1185">Reference proteome</keyword>
<dbReference type="CDD" id="cd02440">
    <property type="entry name" value="AdoMet_MTases"/>
    <property type="match status" value="1"/>
</dbReference>
<keyword evidence="5 6" id="KW-0949">S-adenosyl-L-methionine</keyword>
<dbReference type="OrthoDB" id="9785995at2"/>
<sequence>MQVRYYVKGTKLEAEAWYAAIEPVFEDEGAPIAITEIDEANAVFETAAYLDVPEGGDRAGDFARAAGVPVERVGREAIENKDWMAEVLAGLKPVRAGRFLVHGAHDRDAVAEGDIAIEIEAGMAFGTGHHGTTAGCLTLIEEEVSRRLPRSTLDLGTGSAVLAIGLAKLGGMAVLATDIDPVAVEVARQNAAANGVGTLVEVVEAVGFASARVEERAPYDLIVANVLAGPLKEMAPDFARHLAPQGRVILSGILDSQHDGVVEAFVAEGLKHEKTLPIGEWVTLLLRG</sequence>
<dbReference type="GO" id="GO:0016279">
    <property type="term" value="F:protein-lysine N-methyltransferase activity"/>
    <property type="evidence" value="ECO:0007669"/>
    <property type="project" value="RHEA"/>
</dbReference>
<comment type="caution">
    <text evidence="7">The sequence shown here is derived from an EMBL/GenBank/DDBJ whole genome shotgun (WGS) entry which is preliminary data.</text>
</comment>
<comment type="catalytic activity">
    <reaction evidence="6">
        <text>L-lysyl-[protein] + 3 S-adenosyl-L-methionine = N(6),N(6),N(6)-trimethyl-L-lysyl-[protein] + 3 S-adenosyl-L-homocysteine + 3 H(+)</text>
        <dbReference type="Rhea" id="RHEA:54192"/>
        <dbReference type="Rhea" id="RHEA-COMP:9752"/>
        <dbReference type="Rhea" id="RHEA-COMP:13826"/>
        <dbReference type="ChEBI" id="CHEBI:15378"/>
        <dbReference type="ChEBI" id="CHEBI:29969"/>
        <dbReference type="ChEBI" id="CHEBI:57856"/>
        <dbReference type="ChEBI" id="CHEBI:59789"/>
        <dbReference type="ChEBI" id="CHEBI:61961"/>
    </reaction>
</comment>
<comment type="function">
    <text evidence="6">Methylates ribosomal protein L11.</text>
</comment>
<accession>A0A371X8H9</accession>
<dbReference type="HAMAP" id="MF_00735">
    <property type="entry name" value="Methyltr_PrmA"/>
    <property type="match status" value="1"/>
</dbReference>
<evidence type="ECO:0000256" key="1">
    <source>
        <dbReference type="ARBA" id="ARBA00009741"/>
    </source>
</evidence>
<dbReference type="Gene3D" id="3.40.50.150">
    <property type="entry name" value="Vaccinia Virus protein VP39"/>
    <property type="match status" value="1"/>
</dbReference>
<dbReference type="PANTHER" id="PTHR43648:SF1">
    <property type="entry name" value="ELECTRON TRANSFER FLAVOPROTEIN BETA SUBUNIT LYSINE METHYLTRANSFERASE"/>
    <property type="match status" value="1"/>
</dbReference>
<evidence type="ECO:0000313" key="7">
    <source>
        <dbReference type="EMBL" id="RFC65527.1"/>
    </source>
</evidence>
<feature type="binding site" evidence="6">
    <location>
        <position position="156"/>
    </location>
    <ligand>
        <name>S-adenosyl-L-methionine</name>
        <dbReference type="ChEBI" id="CHEBI:59789"/>
    </ligand>
</feature>
<organism evidence="7 8">
    <name type="scientific">Fulvimarina endophytica</name>
    <dbReference type="NCBI Taxonomy" id="2293836"/>
    <lineage>
        <taxon>Bacteria</taxon>
        <taxon>Pseudomonadati</taxon>
        <taxon>Pseudomonadota</taxon>
        <taxon>Alphaproteobacteria</taxon>
        <taxon>Hyphomicrobiales</taxon>
        <taxon>Aurantimonadaceae</taxon>
        <taxon>Fulvimarina</taxon>
    </lineage>
</organism>
<dbReference type="NCBIfam" id="NF001784">
    <property type="entry name" value="PRK00517.2-1"/>
    <property type="match status" value="1"/>
</dbReference>
<evidence type="ECO:0000256" key="5">
    <source>
        <dbReference type="ARBA" id="ARBA00022691"/>
    </source>
</evidence>
<feature type="binding site" evidence="6">
    <location>
        <position position="133"/>
    </location>
    <ligand>
        <name>S-adenosyl-L-methionine</name>
        <dbReference type="ChEBI" id="CHEBI:59789"/>
    </ligand>
</feature>
<keyword evidence="7" id="KW-0689">Ribosomal protein</keyword>
<dbReference type="EC" id="2.1.1.-" evidence="6"/>
<dbReference type="RefSeq" id="WP_116682422.1">
    <property type="nucleotide sequence ID" value="NZ_QURL01000002.1"/>
</dbReference>
<dbReference type="EMBL" id="QURL01000002">
    <property type="protein sequence ID" value="RFC65527.1"/>
    <property type="molecule type" value="Genomic_DNA"/>
</dbReference>
<feature type="binding site" evidence="6">
    <location>
        <position position="178"/>
    </location>
    <ligand>
        <name>S-adenosyl-L-methionine</name>
        <dbReference type="ChEBI" id="CHEBI:59789"/>
    </ligand>
</feature>
<evidence type="ECO:0000256" key="2">
    <source>
        <dbReference type="ARBA" id="ARBA00022490"/>
    </source>
</evidence>
<reference evidence="7 8" key="1">
    <citation type="submission" date="2018-08" db="EMBL/GenBank/DDBJ databases">
        <title>Fulvimarina sp. 85, whole genome shotgun sequence.</title>
        <authorList>
            <person name="Tuo L."/>
        </authorList>
    </citation>
    <scope>NUCLEOTIDE SEQUENCE [LARGE SCALE GENOMIC DNA]</scope>
    <source>
        <strain evidence="7 8">85</strain>
    </source>
</reference>